<dbReference type="AlphaFoldDB" id="A0A179DDP0"/>
<feature type="domain" description="Enoyl reductase (ER)" evidence="1">
    <location>
        <begin position="8"/>
        <end position="329"/>
    </location>
</feature>
<dbReference type="InterPro" id="IPR013149">
    <property type="entry name" value="ADH-like_C"/>
</dbReference>
<dbReference type="SMART" id="SM00829">
    <property type="entry name" value="PKS_ER"/>
    <property type="match status" value="1"/>
</dbReference>
<dbReference type="Pfam" id="PF08240">
    <property type="entry name" value="ADH_N"/>
    <property type="match status" value="1"/>
</dbReference>
<organism evidence="2 3">
    <name type="scientific">Pedobacter psychrophilus</name>
    <dbReference type="NCBI Taxonomy" id="1826909"/>
    <lineage>
        <taxon>Bacteria</taxon>
        <taxon>Pseudomonadati</taxon>
        <taxon>Bacteroidota</taxon>
        <taxon>Sphingobacteriia</taxon>
        <taxon>Sphingobacteriales</taxon>
        <taxon>Sphingobacteriaceae</taxon>
        <taxon>Pedobacter</taxon>
    </lineage>
</organism>
<dbReference type="InterPro" id="IPR036291">
    <property type="entry name" value="NAD(P)-bd_dom_sf"/>
</dbReference>
<dbReference type="InterPro" id="IPR013154">
    <property type="entry name" value="ADH-like_N"/>
</dbReference>
<dbReference type="STRING" id="1826909.A5893_10825"/>
<gene>
    <name evidence="2" type="ORF">A5893_10825</name>
</gene>
<evidence type="ECO:0000313" key="2">
    <source>
        <dbReference type="EMBL" id="OAQ39151.1"/>
    </source>
</evidence>
<name>A0A179DDP0_9SPHI</name>
<reference evidence="2 3" key="2">
    <citation type="submission" date="2016-06" db="EMBL/GenBank/DDBJ databases">
        <title>Pedobacter psychrophilus sp. nov., isolated from Antarctic fragmentary rock.</title>
        <authorList>
            <person name="Svec P."/>
        </authorList>
    </citation>
    <scope>NUCLEOTIDE SEQUENCE [LARGE SCALE GENOMIC DNA]</scope>
    <source>
        <strain evidence="2 3">CCM 8644</strain>
    </source>
</reference>
<dbReference type="SUPFAM" id="SSF50129">
    <property type="entry name" value="GroES-like"/>
    <property type="match status" value="1"/>
</dbReference>
<evidence type="ECO:0000259" key="1">
    <source>
        <dbReference type="SMART" id="SM00829"/>
    </source>
</evidence>
<dbReference type="InterPro" id="IPR011032">
    <property type="entry name" value="GroES-like_sf"/>
</dbReference>
<dbReference type="OrthoDB" id="9787435at2"/>
<dbReference type="EMBL" id="LWHJ01000028">
    <property type="protein sequence ID" value="OAQ39151.1"/>
    <property type="molecule type" value="Genomic_DNA"/>
</dbReference>
<dbReference type="GO" id="GO:0016491">
    <property type="term" value="F:oxidoreductase activity"/>
    <property type="evidence" value="ECO:0007669"/>
    <property type="project" value="InterPro"/>
</dbReference>
<reference evidence="2 3" key="1">
    <citation type="submission" date="2016-04" db="EMBL/GenBank/DDBJ databases">
        <authorList>
            <person name="Evans L.H."/>
            <person name="Alamgir A."/>
            <person name="Owens N."/>
            <person name="Weber N.D."/>
            <person name="Virtaneva K."/>
            <person name="Barbian K."/>
            <person name="Babar A."/>
            <person name="Rosenke K."/>
        </authorList>
    </citation>
    <scope>NUCLEOTIDE SEQUENCE [LARGE SCALE GENOMIC DNA]</scope>
    <source>
        <strain evidence="2 3">CCM 8644</strain>
    </source>
</reference>
<dbReference type="Gene3D" id="3.40.50.720">
    <property type="entry name" value="NAD(P)-binding Rossmann-like Domain"/>
    <property type="match status" value="1"/>
</dbReference>
<protein>
    <submittedName>
        <fullName evidence="2">Alcohol dehydrogenase</fullName>
    </submittedName>
</protein>
<proteinExistence type="predicted"/>
<accession>A0A179DDP0</accession>
<comment type="caution">
    <text evidence="2">The sequence shown here is derived from an EMBL/GenBank/DDBJ whole genome shotgun (WGS) entry which is preliminary data.</text>
</comment>
<dbReference type="Gene3D" id="3.90.180.10">
    <property type="entry name" value="Medium-chain alcohol dehydrogenases, catalytic domain"/>
    <property type="match status" value="1"/>
</dbReference>
<keyword evidence="3" id="KW-1185">Reference proteome</keyword>
<dbReference type="InterPro" id="IPR052711">
    <property type="entry name" value="Zinc_ADH-like"/>
</dbReference>
<dbReference type="InterPro" id="IPR020843">
    <property type="entry name" value="ER"/>
</dbReference>
<dbReference type="SUPFAM" id="SSF51735">
    <property type="entry name" value="NAD(P)-binding Rossmann-fold domains"/>
    <property type="match status" value="1"/>
</dbReference>
<dbReference type="PANTHER" id="PTHR45033">
    <property type="match status" value="1"/>
</dbReference>
<dbReference type="Proteomes" id="UP000078459">
    <property type="component" value="Unassembled WGS sequence"/>
</dbReference>
<evidence type="ECO:0000313" key="3">
    <source>
        <dbReference type="Proteomes" id="UP000078459"/>
    </source>
</evidence>
<dbReference type="PANTHER" id="PTHR45033:SF3">
    <property type="entry name" value="DEHYDROGENASE, PUTATIVE (AFU_ORTHOLOGUE AFUA_2G13270)-RELATED"/>
    <property type="match status" value="1"/>
</dbReference>
<dbReference type="Pfam" id="PF00107">
    <property type="entry name" value="ADH_zinc_N"/>
    <property type="match status" value="1"/>
</dbReference>
<sequence>MKAAVLEGINQKFVIKEVPKPTLIQSEVLVKIKAAALNHRDNWITKGKYAGLKFPIILGSDGSGIVEKVFDKENQHLVGQEVVINPGTNWGDNESFQSTDFKILGLPEDGTFAEYVKVNAENVYPKPNHLSFAEAAAFPLAGLTSYRALFSKARATKKDTVLIVGVGGGSATFALLWAINLGADVYVTSSSDEKIQKAIKLGAKGGVNYTKQDWDSDLKELSGGIDVIIDSAIGDGFAKHFSYINAGGRIVFFGATAGDLPPLNARAIFWKQIQIIGTTMGTSKDFEEMLTFINSNKIVPIIDQTFSLNDIDKAIQRMDAFNQFGKIILTL</sequence>